<evidence type="ECO:0000313" key="3">
    <source>
        <dbReference type="EMBL" id="CAG9762290.1"/>
    </source>
</evidence>
<name>A0A9N9MCW7_9CUCU</name>
<feature type="compositionally biased region" description="Polar residues" evidence="1">
    <location>
        <begin position="216"/>
        <end position="233"/>
    </location>
</feature>
<dbReference type="InterPro" id="IPR002999">
    <property type="entry name" value="Tudor"/>
</dbReference>
<protein>
    <recommendedName>
        <fullName evidence="2">Tudor domain-containing protein</fullName>
    </recommendedName>
</protein>
<gene>
    <name evidence="3" type="ORF">CEUTPL_LOCUS2973</name>
</gene>
<dbReference type="InterPro" id="IPR035979">
    <property type="entry name" value="RBD_domain_sf"/>
</dbReference>
<dbReference type="EMBL" id="OU892287">
    <property type="protein sequence ID" value="CAG9762290.1"/>
    <property type="molecule type" value="Genomic_DNA"/>
</dbReference>
<dbReference type="PANTHER" id="PTHR22948">
    <property type="entry name" value="TUDOR DOMAIN CONTAINING PROTEIN"/>
    <property type="match status" value="1"/>
</dbReference>
<dbReference type="Pfam" id="PF00567">
    <property type="entry name" value="TUDOR"/>
    <property type="match status" value="3"/>
</dbReference>
<dbReference type="SMART" id="SM00333">
    <property type="entry name" value="TUDOR"/>
    <property type="match status" value="3"/>
</dbReference>
<dbReference type="Gene3D" id="2.40.50.90">
    <property type="match status" value="1"/>
</dbReference>
<proteinExistence type="predicted"/>
<dbReference type="GO" id="GO:0005737">
    <property type="term" value="C:cytoplasm"/>
    <property type="evidence" value="ECO:0007669"/>
    <property type="project" value="UniProtKB-ARBA"/>
</dbReference>
<dbReference type="Proteomes" id="UP001152799">
    <property type="component" value="Chromosome 11"/>
</dbReference>
<feature type="region of interest" description="Disordered" evidence="1">
    <location>
        <begin position="216"/>
        <end position="294"/>
    </location>
</feature>
<dbReference type="FunFam" id="2.30.30.140:FF:000018">
    <property type="entry name" value="Serine/threonine-protein kinase 31"/>
    <property type="match status" value="1"/>
</dbReference>
<dbReference type="InterPro" id="IPR035437">
    <property type="entry name" value="SNase_OB-fold_sf"/>
</dbReference>
<evidence type="ECO:0000259" key="2">
    <source>
        <dbReference type="PROSITE" id="PS50304"/>
    </source>
</evidence>
<reference evidence="3" key="1">
    <citation type="submission" date="2022-01" db="EMBL/GenBank/DDBJ databases">
        <authorList>
            <person name="King R."/>
        </authorList>
    </citation>
    <scope>NUCLEOTIDE SEQUENCE</scope>
</reference>
<evidence type="ECO:0000256" key="1">
    <source>
        <dbReference type="SAM" id="MobiDB-lite"/>
    </source>
</evidence>
<evidence type="ECO:0000313" key="4">
    <source>
        <dbReference type="Proteomes" id="UP001152799"/>
    </source>
</evidence>
<dbReference type="Gene3D" id="2.30.30.140">
    <property type="match status" value="3"/>
</dbReference>
<dbReference type="PANTHER" id="PTHR22948:SF72">
    <property type="entry name" value="TUDOR DOMAIN-CONTAINING PROTEIN"/>
    <property type="match status" value="1"/>
</dbReference>
<dbReference type="SUPFAM" id="SSF63748">
    <property type="entry name" value="Tudor/PWWP/MBT"/>
    <property type="match status" value="3"/>
</dbReference>
<feature type="region of interest" description="Disordered" evidence="1">
    <location>
        <begin position="75"/>
        <end position="95"/>
    </location>
</feature>
<feature type="compositionally biased region" description="Basic and acidic residues" evidence="1">
    <location>
        <begin position="254"/>
        <end position="273"/>
    </location>
</feature>
<organism evidence="3 4">
    <name type="scientific">Ceutorhynchus assimilis</name>
    <name type="common">cabbage seed weevil</name>
    <dbReference type="NCBI Taxonomy" id="467358"/>
    <lineage>
        <taxon>Eukaryota</taxon>
        <taxon>Metazoa</taxon>
        <taxon>Ecdysozoa</taxon>
        <taxon>Arthropoda</taxon>
        <taxon>Hexapoda</taxon>
        <taxon>Insecta</taxon>
        <taxon>Pterygota</taxon>
        <taxon>Neoptera</taxon>
        <taxon>Endopterygota</taxon>
        <taxon>Coleoptera</taxon>
        <taxon>Polyphaga</taxon>
        <taxon>Cucujiformia</taxon>
        <taxon>Curculionidae</taxon>
        <taxon>Ceutorhynchinae</taxon>
        <taxon>Ceutorhynchus</taxon>
    </lineage>
</organism>
<feature type="compositionally biased region" description="Polar residues" evidence="1">
    <location>
        <begin position="242"/>
        <end position="253"/>
    </location>
</feature>
<feature type="domain" description="Tudor" evidence="2">
    <location>
        <begin position="854"/>
        <end position="911"/>
    </location>
</feature>
<dbReference type="OrthoDB" id="10023235at2759"/>
<dbReference type="InterPro" id="IPR050621">
    <property type="entry name" value="Tudor_domain_containing"/>
</dbReference>
<dbReference type="SUPFAM" id="SSF54928">
    <property type="entry name" value="RNA-binding domain, RBD"/>
    <property type="match status" value="1"/>
</dbReference>
<keyword evidence="4" id="KW-1185">Reference proteome</keyword>
<dbReference type="Gene3D" id="3.30.70.330">
    <property type="match status" value="1"/>
</dbReference>
<accession>A0A9N9MCW7</accession>
<dbReference type="PROSITE" id="PS50304">
    <property type="entry name" value="TUDOR"/>
    <property type="match status" value="1"/>
</dbReference>
<dbReference type="GO" id="GO:0003676">
    <property type="term" value="F:nucleic acid binding"/>
    <property type="evidence" value="ECO:0007669"/>
    <property type="project" value="InterPro"/>
</dbReference>
<dbReference type="AlphaFoldDB" id="A0A9N9MCW7"/>
<sequence>MDKWNKPYVHVKGNEYVLDRIELKKTFSEFGNITKLYLNSDGNYANLYFDQPESVTEACAQYNGVNGWTVFSGSRRPKKSNPYDEFNSSTSSVSHTNSEAMEETVYYKGDLVDIQGQLVSYLKTEDGEIFVRLEDIEKAGFKLFQKKYYDVTRIPDMDVLKEIEAKIFHYGMECLLEANRIFTEEAIIDMYERVRSKLFNGESKPADHPAQNRRISLQATNAPLSSRTNTPPSAGQRERRSTSVTRTGSNNYHNGREEFQAPSRDRNQRESRSDYAGPRLGRERTPLRASGSYVAEQKEYVPSFHEQRSIKREISATREKSSNIFTKVEQPELSSSFEQKCATRVKPSNIFTKDEQPELSSSFEQKCATRVKPPSTFAKVDRPEQESPKAQISNVPKTENITQIGRVKLDKGFYELKVTYLTEKQIFYAQLLKNINIVEDILLHVNTKDNLLPLIEKPLKDMLVVVEFEDLWYRGVVIRESGLPGSALVQLLDYGNREEIKGNIRQMSEEMQKVPAQAFRFTITQPNSTIEVSKLEIDQDIEVEVLKHFDSYETTYLVDIKRIIGSDEEVKTTPIENQPKENVKPAPAAKCFMQIAKPTVEIVPGEMVFIVNHTDDKLIVKNKEMASLTKKIITHVASMEKKPVANPKVGQYVLCTCFDHGDGLFRAIIKKIIGELASLQLIDFSIEETLPLTSLRNIDEDLASLPPAQIEINYLPLKKLTDDGLTLLSSFIRNKSKIKSTEVNGLIDFTVDGELLSMKITPQLRQPKSEISSPSHKEPTVVEPVKAAPVGKNKENVKTFFRDMPFDEPKDGVNLYFCYSYHGASLTVIDTSSKHVELIEMVSVEKPGDNEPYEPAQFEMCLAKYDDGTWCRAMATGDNDEKVEVKFVDYGNIEKVNRADIRKLPENMKSIPIFGINAQIEGFEITDAVEKQLKELIPDGELLEINMKVGKKTQNRMNYSVELPSIHGILKEEGLAI</sequence>
<dbReference type="InterPro" id="IPR012677">
    <property type="entry name" value="Nucleotide-bd_a/b_plait_sf"/>
</dbReference>